<keyword evidence="1" id="KW-0812">Transmembrane</keyword>
<feature type="transmembrane region" description="Helical" evidence="1">
    <location>
        <begin position="21"/>
        <end position="39"/>
    </location>
</feature>
<dbReference type="InterPro" id="IPR002938">
    <property type="entry name" value="FAD-bd"/>
</dbReference>
<evidence type="ECO:0000313" key="3">
    <source>
        <dbReference type="EMBL" id="AYN68129.1"/>
    </source>
</evidence>
<name>A0A3G2L784_9FLAO</name>
<dbReference type="Pfam" id="PF01494">
    <property type="entry name" value="FAD_binding_3"/>
    <property type="match status" value="1"/>
</dbReference>
<evidence type="ECO:0000259" key="2">
    <source>
        <dbReference type="Pfam" id="PF01494"/>
    </source>
</evidence>
<dbReference type="Proteomes" id="UP000276309">
    <property type="component" value="Chromosome"/>
</dbReference>
<feature type="domain" description="FAD-binding" evidence="2">
    <location>
        <begin position="19"/>
        <end position="322"/>
    </location>
</feature>
<dbReference type="SUPFAM" id="SSF51905">
    <property type="entry name" value="FAD/NAD(P)-binding domain"/>
    <property type="match status" value="1"/>
</dbReference>
<protein>
    <submittedName>
        <fullName evidence="3">NAD(P)/FAD-dependent oxidoreductase</fullName>
    </submittedName>
</protein>
<dbReference type="EMBL" id="CP032050">
    <property type="protein sequence ID" value="AYN68129.1"/>
    <property type="molecule type" value="Genomic_DNA"/>
</dbReference>
<dbReference type="Gene3D" id="3.50.50.60">
    <property type="entry name" value="FAD/NAD(P)-binding domain"/>
    <property type="match status" value="1"/>
</dbReference>
<dbReference type="InterPro" id="IPR050407">
    <property type="entry name" value="Geranylgeranyl_reductase"/>
</dbReference>
<dbReference type="KEGG" id="emar:D1013_12475"/>
<dbReference type="PANTHER" id="PTHR42685">
    <property type="entry name" value="GERANYLGERANYL DIPHOSPHATE REDUCTASE"/>
    <property type="match status" value="1"/>
</dbReference>
<sequence length="389" mass="43502">MQVGIFYTKPYLPRVKCDYEIIVIGGGLAGLTAAIHLVLEGRSVLVIEKNEYPNHKVCGEYVSNEVVPYLKRLDVGLQEKGAVSIQELQFSTVRGVSVKSKLPLGGVGISRYAFDHHLFQRAQQVGVHFLIGQVNNVLFKDSYFEVNTSLNETITSIFTIGAYGKRSVLDKALDRSFIQNKSSWMAVKNHYHLEDFPEHLVGLHNFEGGYGGLSKTENGAVNFCYLASYDSFQKAGNIENYNQQVVSKNPFLGNFLKEAQPVFDQPLTIAQISFEPKQAVENHIIMCGDTAGLIHPLCGNGMAMAIHSAKIASELLVDFFSGSTMTREQLEKNYIRKWKKAFQKRIWWGRQLQKILLKPKLSNILLKAVGKTPGLLNFMVKCTHGKPIS</sequence>
<organism evidence="3 4">
    <name type="scientific">Euzebyella marina</name>
    <dbReference type="NCBI Taxonomy" id="1761453"/>
    <lineage>
        <taxon>Bacteria</taxon>
        <taxon>Pseudomonadati</taxon>
        <taxon>Bacteroidota</taxon>
        <taxon>Flavobacteriia</taxon>
        <taxon>Flavobacteriales</taxon>
        <taxon>Flavobacteriaceae</taxon>
        <taxon>Euzebyella</taxon>
    </lineage>
</organism>
<reference evidence="3 4" key="1">
    <citation type="submission" date="2018-08" db="EMBL/GenBank/DDBJ databases">
        <title>The reduced genetic potential of extracellular carbohydrate catabolism in Euzebyella marina RN62, a Flavobacteriia bacterium isolated from the hadal water.</title>
        <authorList>
            <person name="Xue C."/>
        </authorList>
    </citation>
    <scope>NUCLEOTIDE SEQUENCE [LARGE SCALE GENOMIC DNA]</scope>
    <source>
        <strain evidence="3 4">RN62</strain>
    </source>
</reference>
<gene>
    <name evidence="3" type="ORF">D1013_12475</name>
</gene>
<proteinExistence type="predicted"/>
<keyword evidence="1" id="KW-0472">Membrane</keyword>
<keyword evidence="1" id="KW-1133">Transmembrane helix</keyword>
<dbReference type="InterPro" id="IPR036188">
    <property type="entry name" value="FAD/NAD-bd_sf"/>
</dbReference>
<dbReference type="PANTHER" id="PTHR42685:SF22">
    <property type="entry name" value="CONDITIONED MEDIUM FACTOR RECEPTOR 1"/>
    <property type="match status" value="1"/>
</dbReference>
<dbReference type="GO" id="GO:0071949">
    <property type="term" value="F:FAD binding"/>
    <property type="evidence" value="ECO:0007669"/>
    <property type="project" value="InterPro"/>
</dbReference>
<evidence type="ECO:0000256" key="1">
    <source>
        <dbReference type="SAM" id="Phobius"/>
    </source>
</evidence>
<dbReference type="OrthoDB" id="1142316at2"/>
<evidence type="ECO:0000313" key="4">
    <source>
        <dbReference type="Proteomes" id="UP000276309"/>
    </source>
</evidence>
<dbReference type="AlphaFoldDB" id="A0A3G2L784"/>
<accession>A0A3G2L784</accession>
<keyword evidence="4" id="KW-1185">Reference proteome</keyword>
<dbReference type="PRINTS" id="PR00420">
    <property type="entry name" value="RNGMNOXGNASE"/>
</dbReference>